<organism evidence="9 10">
    <name type="scientific">Aciditerrimonas ferrireducens</name>
    <dbReference type="NCBI Taxonomy" id="667306"/>
    <lineage>
        <taxon>Bacteria</taxon>
        <taxon>Bacillati</taxon>
        <taxon>Actinomycetota</taxon>
        <taxon>Acidimicrobiia</taxon>
        <taxon>Acidimicrobiales</taxon>
        <taxon>Acidimicrobiaceae</taxon>
        <taxon>Aciditerrimonas</taxon>
    </lineage>
</organism>
<evidence type="ECO:0000313" key="10">
    <source>
        <dbReference type="Proteomes" id="UP001589788"/>
    </source>
</evidence>
<evidence type="ECO:0000256" key="5">
    <source>
        <dbReference type="ARBA" id="ARBA00022827"/>
    </source>
</evidence>
<evidence type="ECO:0000256" key="2">
    <source>
        <dbReference type="ARBA" id="ARBA00004777"/>
    </source>
</evidence>
<comment type="catalytic activity">
    <reaction evidence="7">
        <text>(6S)-5-methyl-5,6,7,8-tetrahydrofolate + NAD(+) = (6R)-5,10-methylene-5,6,7,8-tetrahydrofolate + NADH + H(+)</text>
        <dbReference type="Rhea" id="RHEA:19821"/>
        <dbReference type="ChEBI" id="CHEBI:15378"/>
        <dbReference type="ChEBI" id="CHEBI:15636"/>
        <dbReference type="ChEBI" id="CHEBI:18608"/>
        <dbReference type="ChEBI" id="CHEBI:57540"/>
        <dbReference type="ChEBI" id="CHEBI:57945"/>
        <dbReference type="EC" id="1.5.1.54"/>
    </reaction>
    <physiologicalReaction direction="right-to-left" evidence="7">
        <dbReference type="Rhea" id="RHEA:19823"/>
    </physiologicalReaction>
</comment>
<dbReference type="InterPro" id="IPR003171">
    <property type="entry name" value="Mehydrof_redctse-like"/>
</dbReference>
<comment type="pathway">
    <text evidence="2 8">One-carbon metabolism; tetrahydrofolate interconversion.</text>
</comment>
<comment type="caution">
    <text evidence="9">The sequence shown here is derived from an EMBL/GenBank/DDBJ whole genome shotgun (WGS) entry which is preliminary data.</text>
</comment>
<reference evidence="9 10" key="1">
    <citation type="submission" date="2024-09" db="EMBL/GenBank/DDBJ databases">
        <authorList>
            <person name="Sun Q."/>
            <person name="Mori K."/>
        </authorList>
    </citation>
    <scope>NUCLEOTIDE SEQUENCE [LARGE SCALE GENOMIC DNA]</scope>
    <source>
        <strain evidence="9 10">JCM 15389</strain>
    </source>
</reference>
<keyword evidence="10" id="KW-1185">Reference proteome</keyword>
<dbReference type="PANTHER" id="PTHR45754:SF3">
    <property type="entry name" value="METHYLENETETRAHYDROFOLATE REDUCTASE (NADPH)"/>
    <property type="match status" value="1"/>
</dbReference>
<dbReference type="Pfam" id="PF02219">
    <property type="entry name" value="MTHFR"/>
    <property type="match status" value="1"/>
</dbReference>
<evidence type="ECO:0000256" key="8">
    <source>
        <dbReference type="RuleBase" id="RU003862"/>
    </source>
</evidence>
<protein>
    <recommendedName>
        <fullName evidence="8">Methylenetetrahydrofolate reductase</fullName>
    </recommendedName>
</protein>
<keyword evidence="5 8" id="KW-0274">FAD</keyword>
<dbReference type="InterPro" id="IPR029041">
    <property type="entry name" value="FAD-linked_oxidoreductase-like"/>
</dbReference>
<evidence type="ECO:0000256" key="4">
    <source>
        <dbReference type="ARBA" id="ARBA00022630"/>
    </source>
</evidence>
<gene>
    <name evidence="9" type="ORF">ACFFRE_03130</name>
</gene>
<accession>A0ABV6C0E3</accession>
<keyword evidence="4 8" id="KW-0285">Flavoprotein</keyword>
<proteinExistence type="inferred from homology"/>
<evidence type="ECO:0000313" key="9">
    <source>
        <dbReference type="EMBL" id="MFC0081154.1"/>
    </source>
</evidence>
<dbReference type="EMBL" id="JBHLYQ010000018">
    <property type="protein sequence ID" value="MFC0081154.1"/>
    <property type="molecule type" value="Genomic_DNA"/>
</dbReference>
<dbReference type="SUPFAM" id="SSF51730">
    <property type="entry name" value="FAD-linked oxidoreductase"/>
    <property type="match status" value="1"/>
</dbReference>
<evidence type="ECO:0000256" key="6">
    <source>
        <dbReference type="ARBA" id="ARBA00023002"/>
    </source>
</evidence>
<dbReference type="Proteomes" id="UP001589788">
    <property type="component" value="Unassembled WGS sequence"/>
</dbReference>
<sequence>MPGEGQAPRGAWPEALRALVAGADYELIPLRSLEEQVAGLPASVPVTVTASVKLGLDRTVAWSVRLAERGHRVVPHLPARQLEGPGELADRVAQLAEAGIRDLYVVGGDATEPRGRFSEALDVLRALGELGHRFESVGVACYPEGHPAIPEERLWEALLAKQELATYMCSQLCYDATALAAWLRDARARGVRLPLHLSVAGPLGLLKLSELSLRIGVGESVKYLAKQRGLVGALLRGRRYAPEALLEELGEGLVDPELGIEALHLITFNQVHETLDWQRTLLGSSGNEDRHRRGG</sequence>
<keyword evidence="6 8" id="KW-0560">Oxidoreductase</keyword>
<dbReference type="PANTHER" id="PTHR45754">
    <property type="entry name" value="METHYLENETETRAHYDROFOLATE REDUCTASE"/>
    <property type="match status" value="1"/>
</dbReference>
<comment type="cofactor">
    <cofactor evidence="1 8">
        <name>FAD</name>
        <dbReference type="ChEBI" id="CHEBI:57692"/>
    </cofactor>
</comment>
<dbReference type="RefSeq" id="WP_377788130.1">
    <property type="nucleotide sequence ID" value="NZ_JBHLYQ010000018.1"/>
</dbReference>
<dbReference type="Gene3D" id="3.20.20.220">
    <property type="match status" value="1"/>
</dbReference>
<evidence type="ECO:0000256" key="7">
    <source>
        <dbReference type="ARBA" id="ARBA00048628"/>
    </source>
</evidence>
<evidence type="ECO:0000256" key="3">
    <source>
        <dbReference type="ARBA" id="ARBA00006743"/>
    </source>
</evidence>
<dbReference type="GO" id="GO:0004489">
    <property type="term" value="F:methylenetetrahydrofolate reductase [NAD(P)H] activity"/>
    <property type="evidence" value="ECO:0007669"/>
    <property type="project" value="UniProtKB-EC"/>
</dbReference>
<comment type="similarity">
    <text evidence="3 8">Belongs to the methylenetetrahydrofolate reductase family.</text>
</comment>
<evidence type="ECO:0000256" key="1">
    <source>
        <dbReference type="ARBA" id="ARBA00001974"/>
    </source>
</evidence>
<name>A0ABV6C0E3_9ACTN</name>